<dbReference type="GO" id="GO:0000774">
    <property type="term" value="F:adenyl-nucleotide exchange factor activity"/>
    <property type="evidence" value="ECO:0007669"/>
    <property type="project" value="InterPro"/>
</dbReference>
<dbReference type="GO" id="GO:0042803">
    <property type="term" value="F:protein homodimerization activity"/>
    <property type="evidence" value="ECO:0007669"/>
    <property type="project" value="InterPro"/>
</dbReference>
<evidence type="ECO:0000256" key="10">
    <source>
        <dbReference type="HAMAP-Rule" id="MF_01151"/>
    </source>
</evidence>
<name>A0A1I2IQU9_9GAMM</name>
<evidence type="ECO:0000256" key="6">
    <source>
        <dbReference type="ARBA" id="ARBA00023186"/>
    </source>
</evidence>
<dbReference type="OrthoDB" id="9789811at2"/>
<comment type="function">
    <text evidence="7 10 11">Participates actively in the response to hyperosmotic and heat shock by preventing the aggregation of stress-denatured proteins, in association with DnaK and GrpE. It is the nucleotide exchange factor for DnaK and may function as a thermosensor. Unfolded proteins bind initially to DnaJ; upon interaction with the DnaJ-bound protein, DnaK hydrolyzes its bound ATP, resulting in the formation of a stable complex. GrpE releases ADP from DnaK; ATP binding to DnaK triggers the release of the substrate protein, thus completing the reaction cycle. Several rounds of ATP-dependent interactions between DnaJ, DnaK and GrpE are required for fully efficient folding.</text>
</comment>
<evidence type="ECO:0000313" key="15">
    <source>
        <dbReference type="Proteomes" id="UP000199771"/>
    </source>
</evidence>
<dbReference type="Pfam" id="PF01025">
    <property type="entry name" value="GrpE"/>
    <property type="match status" value="1"/>
</dbReference>
<comment type="similarity">
    <text evidence="2 10 12">Belongs to the GrpE family.</text>
</comment>
<evidence type="ECO:0000256" key="5">
    <source>
        <dbReference type="ARBA" id="ARBA00023016"/>
    </source>
</evidence>
<dbReference type="SUPFAM" id="SSF58014">
    <property type="entry name" value="Coiled-coil domain of nucleotide exchange factor GrpE"/>
    <property type="match status" value="1"/>
</dbReference>
<dbReference type="GO" id="GO:0051082">
    <property type="term" value="F:unfolded protein binding"/>
    <property type="evidence" value="ECO:0007669"/>
    <property type="project" value="TreeGrafter"/>
</dbReference>
<dbReference type="GO" id="GO:0005829">
    <property type="term" value="C:cytosol"/>
    <property type="evidence" value="ECO:0007669"/>
    <property type="project" value="TreeGrafter"/>
</dbReference>
<dbReference type="Gene3D" id="3.90.20.20">
    <property type="match status" value="1"/>
</dbReference>
<proteinExistence type="inferred from homology"/>
<dbReference type="PANTHER" id="PTHR21237:SF23">
    <property type="entry name" value="GRPE PROTEIN HOMOLOG, MITOCHONDRIAL"/>
    <property type="match status" value="1"/>
</dbReference>
<protein>
    <recommendedName>
        <fullName evidence="8 10">Protein GrpE</fullName>
    </recommendedName>
    <alternativeName>
        <fullName evidence="9 10">HSP-70 cofactor</fullName>
    </alternativeName>
</protein>
<evidence type="ECO:0000256" key="4">
    <source>
        <dbReference type="ARBA" id="ARBA00022490"/>
    </source>
</evidence>
<evidence type="ECO:0000256" key="13">
    <source>
        <dbReference type="SAM" id="Coils"/>
    </source>
</evidence>
<organism evidence="14 15">
    <name type="scientific">Fontimonas thermophila</name>
    <dbReference type="NCBI Taxonomy" id="1076937"/>
    <lineage>
        <taxon>Bacteria</taxon>
        <taxon>Pseudomonadati</taxon>
        <taxon>Pseudomonadota</taxon>
        <taxon>Gammaproteobacteria</taxon>
        <taxon>Nevskiales</taxon>
        <taxon>Nevskiaceae</taxon>
        <taxon>Fontimonas</taxon>
    </lineage>
</organism>
<sequence>MSEHPEQAPTPAADAAAVVTPDREIEILKDRLAQAEAQAQAAKEAQLRALAELENTRRRLERDTQTSLKFANEKLIGELLGVCDSLELGIKAATNAEGAAQALLEGMQLTYRQLMSVLEKHGVKQLDPTGQPFNPEFHQAMTMVESADVAANHVLSVMQKGYTLHERLLRPAMVVVARAPASTS</sequence>
<dbReference type="AlphaFoldDB" id="A0A1I2IQU9"/>
<dbReference type="EMBL" id="FOOC01000004">
    <property type="protein sequence ID" value="SFF44695.1"/>
    <property type="molecule type" value="Genomic_DNA"/>
</dbReference>
<dbReference type="PANTHER" id="PTHR21237">
    <property type="entry name" value="GRPE PROTEIN"/>
    <property type="match status" value="1"/>
</dbReference>
<gene>
    <name evidence="10" type="primary">grpE</name>
    <name evidence="14" type="ORF">SAMN04488120_104181</name>
</gene>
<dbReference type="FunFam" id="2.30.22.10:FF:000001">
    <property type="entry name" value="Protein GrpE"/>
    <property type="match status" value="1"/>
</dbReference>
<keyword evidence="4 10" id="KW-0963">Cytoplasm</keyword>
<dbReference type="InterPro" id="IPR009012">
    <property type="entry name" value="GrpE_head"/>
</dbReference>
<evidence type="ECO:0000256" key="1">
    <source>
        <dbReference type="ARBA" id="ARBA00004496"/>
    </source>
</evidence>
<dbReference type="NCBIfam" id="NF010738">
    <property type="entry name" value="PRK14140.1"/>
    <property type="match status" value="1"/>
</dbReference>
<evidence type="ECO:0000256" key="8">
    <source>
        <dbReference type="ARBA" id="ARBA00072274"/>
    </source>
</evidence>
<accession>A0A1I2IQU9</accession>
<dbReference type="STRING" id="1076937.SAMN04488120_104181"/>
<evidence type="ECO:0000256" key="12">
    <source>
        <dbReference type="RuleBase" id="RU004478"/>
    </source>
</evidence>
<dbReference type="Gene3D" id="2.30.22.10">
    <property type="entry name" value="Head domain of nucleotide exchange factor GrpE"/>
    <property type="match status" value="1"/>
</dbReference>
<comment type="subunit">
    <text evidence="3 10">Homodimer.</text>
</comment>
<reference evidence="14 15" key="1">
    <citation type="submission" date="2016-10" db="EMBL/GenBank/DDBJ databases">
        <authorList>
            <person name="de Groot N.N."/>
        </authorList>
    </citation>
    <scope>NUCLEOTIDE SEQUENCE [LARGE SCALE GENOMIC DNA]</scope>
    <source>
        <strain evidence="14 15">DSM 23609</strain>
    </source>
</reference>
<dbReference type="NCBIfam" id="NF010748">
    <property type="entry name" value="PRK14150.1"/>
    <property type="match status" value="1"/>
</dbReference>
<evidence type="ECO:0000256" key="9">
    <source>
        <dbReference type="ARBA" id="ARBA00076414"/>
    </source>
</evidence>
<dbReference type="CDD" id="cd00446">
    <property type="entry name" value="GrpE"/>
    <property type="match status" value="1"/>
</dbReference>
<dbReference type="Proteomes" id="UP000199771">
    <property type="component" value="Unassembled WGS sequence"/>
</dbReference>
<dbReference type="RefSeq" id="WP_091532798.1">
    <property type="nucleotide sequence ID" value="NZ_FOOC01000004.1"/>
</dbReference>
<dbReference type="GO" id="GO:0006457">
    <property type="term" value="P:protein folding"/>
    <property type="evidence" value="ECO:0007669"/>
    <property type="project" value="InterPro"/>
</dbReference>
<evidence type="ECO:0000256" key="7">
    <source>
        <dbReference type="ARBA" id="ARBA00053401"/>
    </source>
</evidence>
<evidence type="ECO:0000313" key="14">
    <source>
        <dbReference type="EMBL" id="SFF44695.1"/>
    </source>
</evidence>
<dbReference type="GO" id="GO:0051087">
    <property type="term" value="F:protein-folding chaperone binding"/>
    <property type="evidence" value="ECO:0007669"/>
    <property type="project" value="InterPro"/>
</dbReference>
<keyword evidence="15" id="KW-1185">Reference proteome</keyword>
<keyword evidence="13" id="KW-0175">Coiled coil</keyword>
<dbReference type="PRINTS" id="PR00773">
    <property type="entry name" value="GRPEPROTEIN"/>
</dbReference>
<evidence type="ECO:0000256" key="11">
    <source>
        <dbReference type="RuleBase" id="RU000639"/>
    </source>
</evidence>
<dbReference type="InterPro" id="IPR013805">
    <property type="entry name" value="GrpE_CC"/>
</dbReference>
<dbReference type="PROSITE" id="PS01071">
    <property type="entry name" value="GRPE"/>
    <property type="match status" value="1"/>
</dbReference>
<keyword evidence="6 10" id="KW-0143">Chaperone</keyword>
<dbReference type="HAMAP" id="MF_01151">
    <property type="entry name" value="GrpE"/>
    <property type="match status" value="1"/>
</dbReference>
<comment type="subcellular location">
    <subcellularLocation>
        <location evidence="1 10">Cytoplasm</location>
    </subcellularLocation>
</comment>
<dbReference type="SUPFAM" id="SSF51064">
    <property type="entry name" value="Head domain of nucleotide exchange factor GrpE"/>
    <property type="match status" value="1"/>
</dbReference>
<evidence type="ECO:0000256" key="3">
    <source>
        <dbReference type="ARBA" id="ARBA00011738"/>
    </source>
</evidence>
<dbReference type="InterPro" id="IPR000740">
    <property type="entry name" value="GrpE"/>
</dbReference>
<feature type="coiled-coil region" evidence="13">
    <location>
        <begin position="25"/>
        <end position="63"/>
    </location>
</feature>
<keyword evidence="5 10" id="KW-0346">Stress response</keyword>
<evidence type="ECO:0000256" key="2">
    <source>
        <dbReference type="ARBA" id="ARBA00009054"/>
    </source>
</evidence>